<keyword evidence="2" id="KW-0472">Membrane</keyword>
<dbReference type="Proteomes" id="UP000825701">
    <property type="component" value="Chromosome"/>
</dbReference>
<evidence type="ECO:0000259" key="3">
    <source>
        <dbReference type="Pfam" id="PF01478"/>
    </source>
</evidence>
<accession>A0A9E6RBN0</accession>
<dbReference type="EMBL" id="CP081869">
    <property type="protein sequence ID" value="QZO01814.1"/>
    <property type="molecule type" value="Genomic_DNA"/>
</dbReference>
<evidence type="ECO:0000313" key="5">
    <source>
        <dbReference type="Proteomes" id="UP000825701"/>
    </source>
</evidence>
<dbReference type="InterPro" id="IPR050882">
    <property type="entry name" value="Prepilin_peptidase/N-MTase"/>
</dbReference>
<keyword evidence="2" id="KW-0812">Transmembrane</keyword>
<dbReference type="Pfam" id="PF01478">
    <property type="entry name" value="Peptidase_A24"/>
    <property type="match status" value="1"/>
</dbReference>
<evidence type="ECO:0000256" key="2">
    <source>
        <dbReference type="SAM" id="Phobius"/>
    </source>
</evidence>
<feature type="transmembrane region" description="Helical" evidence="2">
    <location>
        <begin position="157"/>
        <end position="175"/>
    </location>
</feature>
<gene>
    <name evidence="4" type="ORF">K6K41_10890</name>
</gene>
<dbReference type="PANTHER" id="PTHR30487">
    <property type="entry name" value="TYPE 4 PREPILIN-LIKE PROTEINS LEADER PEPTIDE-PROCESSING ENZYME"/>
    <property type="match status" value="1"/>
</dbReference>
<proteinExistence type="inferred from homology"/>
<dbReference type="InterPro" id="IPR000045">
    <property type="entry name" value="Prepilin_IV_endopep_pep"/>
</dbReference>
<reference evidence="4" key="1">
    <citation type="submission" date="2021-08" db="EMBL/GenBank/DDBJ databases">
        <authorList>
            <person name="Zhang H."/>
            <person name="Xu M."/>
            <person name="Yu Z."/>
            <person name="Yang L."/>
            <person name="Cai Y."/>
        </authorList>
    </citation>
    <scope>NUCLEOTIDE SEQUENCE</scope>
    <source>
        <strain evidence="4">CHL1</strain>
    </source>
</reference>
<dbReference type="GO" id="GO:0005886">
    <property type="term" value="C:plasma membrane"/>
    <property type="evidence" value="ECO:0007669"/>
    <property type="project" value="TreeGrafter"/>
</dbReference>
<keyword evidence="5" id="KW-1185">Reference proteome</keyword>
<dbReference type="GO" id="GO:0004190">
    <property type="term" value="F:aspartic-type endopeptidase activity"/>
    <property type="evidence" value="ECO:0007669"/>
    <property type="project" value="InterPro"/>
</dbReference>
<dbReference type="AlphaFoldDB" id="A0A9E6RBN0"/>
<dbReference type="GO" id="GO:0006465">
    <property type="term" value="P:signal peptide processing"/>
    <property type="evidence" value="ECO:0007669"/>
    <property type="project" value="TreeGrafter"/>
</dbReference>
<feature type="transmembrane region" description="Helical" evidence="2">
    <location>
        <begin position="118"/>
        <end position="145"/>
    </location>
</feature>
<dbReference type="RefSeq" id="WP_261405153.1">
    <property type="nucleotide sequence ID" value="NZ_CP081869.1"/>
</dbReference>
<protein>
    <submittedName>
        <fullName evidence="4">A24 family peptidase</fullName>
    </submittedName>
</protein>
<evidence type="ECO:0000313" key="4">
    <source>
        <dbReference type="EMBL" id="QZO01814.1"/>
    </source>
</evidence>
<name>A0A9E6RBN0_9HYPH</name>
<sequence length="183" mass="18260">MARDVMLETGVAAAALALAALIAFEPRTAAPTGALALCLAVIWISWSDVRDFTIPDGANFALGALALGVRFASDGFSSETALLALGSGALCGAALWGVREIYYRLRGHDGLGFGDVKLAAAAGVLVGPAGFALALFAASLAGLAVALALRSSAEARLPLGALLAPAVLAVWGSGLEQAADLLA</sequence>
<dbReference type="PANTHER" id="PTHR30487:SF0">
    <property type="entry name" value="PREPILIN LEADER PEPTIDASE_N-METHYLTRANSFERASE-RELATED"/>
    <property type="match status" value="1"/>
</dbReference>
<organism evidence="4 5">
    <name type="scientific">Chenggangzhangella methanolivorans</name>
    <dbReference type="NCBI Taxonomy" id="1437009"/>
    <lineage>
        <taxon>Bacteria</taxon>
        <taxon>Pseudomonadati</taxon>
        <taxon>Pseudomonadota</taxon>
        <taxon>Alphaproteobacteria</taxon>
        <taxon>Hyphomicrobiales</taxon>
        <taxon>Methylopilaceae</taxon>
        <taxon>Chenggangzhangella</taxon>
    </lineage>
</organism>
<feature type="transmembrane region" description="Helical" evidence="2">
    <location>
        <begin position="81"/>
        <end position="98"/>
    </location>
</feature>
<feature type="domain" description="Prepilin type IV endopeptidase peptidase" evidence="3">
    <location>
        <begin position="36"/>
        <end position="147"/>
    </location>
</feature>
<keyword evidence="2" id="KW-1133">Transmembrane helix</keyword>
<dbReference type="Gene3D" id="1.20.120.1220">
    <property type="match status" value="1"/>
</dbReference>
<comment type="similarity">
    <text evidence="1">Belongs to the peptidase A24 family.</text>
</comment>
<dbReference type="KEGG" id="cmet:K6K41_10890"/>
<evidence type="ECO:0000256" key="1">
    <source>
        <dbReference type="ARBA" id="ARBA00005801"/>
    </source>
</evidence>